<dbReference type="InterPro" id="IPR051453">
    <property type="entry name" value="MBL_Glyoxalase_II"/>
</dbReference>
<gene>
    <name evidence="3" type="ORF">M4486_05985</name>
</gene>
<dbReference type="InterPro" id="IPR036866">
    <property type="entry name" value="RibonucZ/Hydroxyglut_hydro"/>
</dbReference>
<sequence>MTTLVIRKASVGPMDNNSYLLTCRVSGAQLLVDAAADLPRLLRLVREGSPSSRLDSIVTTHSHHDHVGALSQLVAATGARTFAGAADVRDIPTPTDEPLEDGALIRVGVNDLHVIGLRGHTPGSIALLWRGGEDGDHLFTGDSLFPGGVGATQGDAQRFTSLLDDVEHRIFDALPDSTWVYPGHGDDTTLGAERPQLGDWRERGW</sequence>
<dbReference type="Proteomes" id="UP001055868">
    <property type="component" value="Chromosome"/>
</dbReference>
<evidence type="ECO:0000256" key="1">
    <source>
        <dbReference type="SAM" id="MobiDB-lite"/>
    </source>
</evidence>
<dbReference type="Pfam" id="PF00753">
    <property type="entry name" value="Lactamase_B"/>
    <property type="match status" value="1"/>
</dbReference>
<accession>A0ABY4NAT1</accession>
<feature type="domain" description="Metallo-beta-lactamase" evidence="2">
    <location>
        <begin position="15"/>
        <end position="184"/>
    </location>
</feature>
<protein>
    <submittedName>
        <fullName evidence="3">MBL fold metallo-hydrolase</fullName>
    </submittedName>
</protein>
<dbReference type="SUPFAM" id="SSF56281">
    <property type="entry name" value="Metallo-hydrolase/oxidoreductase"/>
    <property type="match status" value="1"/>
</dbReference>
<dbReference type="RefSeq" id="WP_249481080.1">
    <property type="nucleotide sequence ID" value="NZ_CP097218.1"/>
</dbReference>
<dbReference type="SMART" id="SM00849">
    <property type="entry name" value="Lactamase_B"/>
    <property type="match status" value="1"/>
</dbReference>
<name>A0ABY4NAT1_9MICO</name>
<proteinExistence type="predicted"/>
<feature type="region of interest" description="Disordered" evidence="1">
    <location>
        <begin position="185"/>
        <end position="205"/>
    </location>
</feature>
<reference evidence="3" key="1">
    <citation type="submission" date="2022-05" db="EMBL/GenBank/DDBJ databases">
        <title>Genomic analysis of Brachybacterium sp. CBA3104.</title>
        <authorList>
            <person name="Roh S.W."/>
            <person name="Kim Y.B."/>
            <person name="Kim Y."/>
        </authorList>
    </citation>
    <scope>NUCLEOTIDE SEQUENCE</scope>
    <source>
        <strain evidence="3">CBA3104</strain>
    </source>
</reference>
<keyword evidence="4" id="KW-1185">Reference proteome</keyword>
<evidence type="ECO:0000259" key="2">
    <source>
        <dbReference type="SMART" id="SM00849"/>
    </source>
</evidence>
<evidence type="ECO:0000313" key="3">
    <source>
        <dbReference type="EMBL" id="UQN31647.1"/>
    </source>
</evidence>
<dbReference type="InterPro" id="IPR001279">
    <property type="entry name" value="Metallo-B-lactamas"/>
</dbReference>
<dbReference type="PANTHER" id="PTHR46233:SF1">
    <property type="entry name" value="CONSERVED PROTEIN"/>
    <property type="match status" value="1"/>
</dbReference>
<evidence type="ECO:0000313" key="4">
    <source>
        <dbReference type="Proteomes" id="UP001055868"/>
    </source>
</evidence>
<organism evidence="3 4">
    <name type="scientific">Brachybacterium kimchii</name>
    <dbReference type="NCBI Taxonomy" id="2942909"/>
    <lineage>
        <taxon>Bacteria</taxon>
        <taxon>Bacillati</taxon>
        <taxon>Actinomycetota</taxon>
        <taxon>Actinomycetes</taxon>
        <taxon>Micrococcales</taxon>
        <taxon>Dermabacteraceae</taxon>
        <taxon>Brachybacterium</taxon>
    </lineage>
</organism>
<dbReference type="Gene3D" id="3.60.15.10">
    <property type="entry name" value="Ribonuclease Z/Hydroxyacylglutathione hydrolase-like"/>
    <property type="match status" value="1"/>
</dbReference>
<dbReference type="PANTHER" id="PTHR46233">
    <property type="entry name" value="HYDROXYACYLGLUTATHIONE HYDROLASE GLOC"/>
    <property type="match status" value="1"/>
</dbReference>
<dbReference type="EMBL" id="CP097218">
    <property type="protein sequence ID" value="UQN31647.1"/>
    <property type="molecule type" value="Genomic_DNA"/>
</dbReference>
<dbReference type="CDD" id="cd06262">
    <property type="entry name" value="metallo-hydrolase-like_MBL-fold"/>
    <property type="match status" value="1"/>
</dbReference>